<dbReference type="EMBL" id="SRKY01000009">
    <property type="protein sequence ID" value="THH34224.1"/>
    <property type="molecule type" value="Genomic_DNA"/>
</dbReference>
<dbReference type="SUPFAM" id="SSF116734">
    <property type="entry name" value="DNA methylase specificity domain"/>
    <property type="match status" value="1"/>
</dbReference>
<evidence type="ECO:0000313" key="6">
    <source>
        <dbReference type="Proteomes" id="UP000306602"/>
    </source>
</evidence>
<dbReference type="InterPro" id="IPR044946">
    <property type="entry name" value="Restrct_endonuc_typeI_TRD_sf"/>
</dbReference>
<dbReference type="InterPro" id="IPR002052">
    <property type="entry name" value="DNA_methylase_N6_adenine_CS"/>
</dbReference>
<sequence>MTQQALSDNTETQFRDLYYHLYSNSSASRSERILADLSKLILVSIAYGRGDFRSEVALFENANGTANDLLLSALKKRFPNAIHDGEAFSLDDESLRHSLKLLKDIDLANSPSHTFGDAFQALMGPRLRGDKGQFFTPRSVVRAMVSILEPHAGEMIIDPACGTGGFLSAALDHLQEENAPGTLVGIDKDSDLSLLASALSEVHSGDQKVQVVNANSLSLSALSDAGVQFGEYDLVLTNPPFGSKIGITDKETLSRFDLGHVWENGKGKAGWSKTDLVRPTQDPQVLFVELCVRLLKDGGRMGIVLPEGLFGNNRSGYVWDYLRAEGSIEALIDCPRTTFQPGTDTKTNILFFRKGAKAKKVWVSVAYTCGHDRRGRSVLADGRKVPDDFERIAKDWKLKPSARSIWSAVSLENPYYLVPRYYDQLLTDEVSSDAEKIGAPVTTLGKLVREGMITIRKGHEVGSEAYGSGEIPFIRTSDIHNFEVSYDPTNCVSEEVYLKYRDQQNLKGGDIFMVVDGRYKIGRCSILHDWNKACVAQSHLRIISLTEKANFSPYALLYGLSLQSVQAEIRRLVFIQSTLGGLGQRINEIRLPDPRHSNGWGENLCRFEAAIAERAAHASYLKSFGNEIEL</sequence>
<dbReference type="Gene3D" id="3.90.220.20">
    <property type="entry name" value="DNA methylase specificity domains"/>
    <property type="match status" value="1"/>
</dbReference>
<feature type="domain" description="DNA methylase adenine-specific" evidence="4">
    <location>
        <begin position="113"/>
        <end position="364"/>
    </location>
</feature>
<dbReference type="GO" id="GO:0003677">
    <property type="term" value="F:DNA binding"/>
    <property type="evidence" value="ECO:0007669"/>
    <property type="project" value="UniProtKB-KW"/>
</dbReference>
<keyword evidence="2" id="KW-0680">Restriction system</keyword>
<dbReference type="AlphaFoldDB" id="A0A4S4N582"/>
<dbReference type="Pfam" id="PF02384">
    <property type="entry name" value="N6_Mtase"/>
    <property type="match status" value="1"/>
</dbReference>
<dbReference type="GO" id="GO:0008170">
    <property type="term" value="F:N-methyltransferase activity"/>
    <property type="evidence" value="ECO:0007669"/>
    <property type="project" value="InterPro"/>
</dbReference>
<evidence type="ECO:0000256" key="3">
    <source>
        <dbReference type="ARBA" id="ARBA00023125"/>
    </source>
</evidence>
<gene>
    <name evidence="5" type="ORF">E4Z66_19370</name>
</gene>
<dbReference type="PROSITE" id="PS00092">
    <property type="entry name" value="N6_MTASE"/>
    <property type="match status" value="1"/>
</dbReference>
<keyword evidence="3" id="KW-0238">DNA-binding</keyword>
<dbReference type="GO" id="GO:0009307">
    <property type="term" value="P:DNA restriction-modification system"/>
    <property type="evidence" value="ECO:0007669"/>
    <property type="project" value="UniProtKB-KW"/>
</dbReference>
<evidence type="ECO:0000259" key="4">
    <source>
        <dbReference type="Pfam" id="PF02384"/>
    </source>
</evidence>
<dbReference type="GO" id="GO:0032259">
    <property type="term" value="P:methylation"/>
    <property type="evidence" value="ECO:0007669"/>
    <property type="project" value="UniProtKB-KW"/>
</dbReference>
<dbReference type="RefSeq" id="WP_136464739.1">
    <property type="nucleotide sequence ID" value="NZ_SRKY01000009.1"/>
</dbReference>
<proteinExistence type="inferred from homology"/>
<dbReference type="PANTHER" id="PTHR42998:SF1">
    <property type="entry name" value="TYPE I RESTRICTION ENZYME HINDI METHYLASE SUBUNIT"/>
    <property type="match status" value="1"/>
</dbReference>
<protein>
    <submittedName>
        <fullName evidence="5">N-6 DNA methylase</fullName>
    </submittedName>
</protein>
<dbReference type="PANTHER" id="PTHR42998">
    <property type="entry name" value="TYPE I RESTRICTION ENZYME HINDVIIP M PROTEIN-RELATED"/>
    <property type="match status" value="1"/>
</dbReference>
<dbReference type="PRINTS" id="PR00507">
    <property type="entry name" value="N12N6MTFRASE"/>
</dbReference>
<dbReference type="Gene3D" id="3.40.50.150">
    <property type="entry name" value="Vaccinia Virus protein VP39"/>
    <property type="match status" value="1"/>
</dbReference>
<keyword evidence="5" id="KW-0808">Transferase</keyword>
<dbReference type="SUPFAM" id="SSF53335">
    <property type="entry name" value="S-adenosyl-L-methionine-dependent methyltransferases"/>
    <property type="match status" value="1"/>
</dbReference>
<dbReference type="InterPro" id="IPR003356">
    <property type="entry name" value="DNA_methylase_A-5"/>
</dbReference>
<evidence type="ECO:0000313" key="5">
    <source>
        <dbReference type="EMBL" id="THH34224.1"/>
    </source>
</evidence>
<reference evidence="5 6" key="1">
    <citation type="submission" date="2019-04" db="EMBL/GenBank/DDBJ databases">
        <title>Shimia ponticola sp. nov., isolated from seawater.</title>
        <authorList>
            <person name="Kim Y.-O."/>
            <person name="Yoon J.-H."/>
        </authorList>
    </citation>
    <scope>NUCLEOTIDE SEQUENCE [LARGE SCALE GENOMIC DNA]</scope>
    <source>
        <strain evidence="5 6">MYP11</strain>
    </source>
</reference>
<keyword evidence="5" id="KW-0489">Methyltransferase</keyword>
<dbReference type="Proteomes" id="UP000306602">
    <property type="component" value="Unassembled WGS sequence"/>
</dbReference>
<dbReference type="InterPro" id="IPR029063">
    <property type="entry name" value="SAM-dependent_MTases_sf"/>
</dbReference>
<organism evidence="5 6">
    <name type="scientific">Aliishimia ponticola</name>
    <dbReference type="NCBI Taxonomy" id="2499833"/>
    <lineage>
        <taxon>Bacteria</taxon>
        <taxon>Pseudomonadati</taxon>
        <taxon>Pseudomonadota</taxon>
        <taxon>Alphaproteobacteria</taxon>
        <taxon>Rhodobacterales</taxon>
        <taxon>Paracoccaceae</taxon>
        <taxon>Aliishimia</taxon>
    </lineage>
</organism>
<dbReference type="InterPro" id="IPR052916">
    <property type="entry name" value="Type-I_RE_MTase_Subunit"/>
</dbReference>
<dbReference type="CDD" id="cd02440">
    <property type="entry name" value="AdoMet_MTases"/>
    <property type="match status" value="1"/>
</dbReference>
<evidence type="ECO:0000256" key="1">
    <source>
        <dbReference type="ARBA" id="ARBA00006594"/>
    </source>
</evidence>
<evidence type="ECO:0000256" key="2">
    <source>
        <dbReference type="ARBA" id="ARBA00022747"/>
    </source>
</evidence>
<dbReference type="OrthoDB" id="9806213at2"/>
<keyword evidence="6" id="KW-1185">Reference proteome</keyword>
<accession>A0A4S4N582</accession>
<comment type="similarity">
    <text evidence="1">Belongs to the N(4)/N(6)-methyltransferase family.</text>
</comment>
<comment type="caution">
    <text evidence="5">The sequence shown here is derived from an EMBL/GenBank/DDBJ whole genome shotgun (WGS) entry which is preliminary data.</text>
</comment>
<name>A0A4S4N582_9RHOB</name>